<evidence type="ECO:0000313" key="1">
    <source>
        <dbReference type="EMBL" id="QRN55579.1"/>
    </source>
</evidence>
<accession>A0ABX7GYN1</accession>
<gene>
    <name evidence="1" type="ORF">ISN74_09775</name>
</gene>
<keyword evidence="2" id="KW-1185">Reference proteome</keyword>
<protein>
    <submittedName>
        <fullName evidence="1">Uncharacterized protein</fullName>
    </submittedName>
</protein>
<name>A0ABX7GYN1_9GAMM</name>
<evidence type="ECO:0000313" key="2">
    <source>
        <dbReference type="Proteomes" id="UP000663181"/>
    </source>
</evidence>
<dbReference type="Proteomes" id="UP000663181">
    <property type="component" value="Chromosome"/>
</dbReference>
<reference evidence="1 2" key="1">
    <citation type="submission" date="2020-10" db="EMBL/GenBank/DDBJ databases">
        <title>Phylogeny of dyella-like bacteria.</title>
        <authorList>
            <person name="Fu J."/>
        </authorList>
    </citation>
    <scope>NUCLEOTIDE SEQUENCE [LARGE SCALE GENOMIC DNA]</scope>
    <source>
        <strain evidence="1 2">DHOB09</strain>
    </source>
</reference>
<proteinExistence type="predicted"/>
<sequence>MPRKLVIPPVSKRDHEVLITRLPTLETQLIAWIDAVDKDLVHRNLDLGRGSAKVYVRRSDRYLDGRLVVTLDVARISIPEKDRGRGWFRNFRRIVEAVNPWDATYYESVLNPRLDSYFRREGLERDANGYYVMHT</sequence>
<dbReference type="RefSeq" id="WP_188799145.1">
    <property type="nucleotide sequence ID" value="NZ_BMIZ01000001.1"/>
</dbReference>
<organism evidence="1 2">
    <name type="scientific">Dyella caseinilytica</name>
    <dbReference type="NCBI Taxonomy" id="1849581"/>
    <lineage>
        <taxon>Bacteria</taxon>
        <taxon>Pseudomonadati</taxon>
        <taxon>Pseudomonadota</taxon>
        <taxon>Gammaproteobacteria</taxon>
        <taxon>Lysobacterales</taxon>
        <taxon>Rhodanobacteraceae</taxon>
        <taxon>Dyella</taxon>
    </lineage>
</organism>
<dbReference type="EMBL" id="CP064030">
    <property type="protein sequence ID" value="QRN55579.1"/>
    <property type="molecule type" value="Genomic_DNA"/>
</dbReference>